<name>A0A7T8GQJ7_CALRO</name>
<proteinExistence type="predicted"/>
<dbReference type="AlphaFoldDB" id="A0A7T8GQJ7"/>
<protein>
    <submittedName>
        <fullName evidence="1">Uncharacterized protein</fullName>
    </submittedName>
</protein>
<evidence type="ECO:0000313" key="2">
    <source>
        <dbReference type="Proteomes" id="UP000595437"/>
    </source>
</evidence>
<accession>A0A7T8GQJ7</accession>
<reference evidence="2" key="1">
    <citation type="submission" date="2021-01" db="EMBL/GenBank/DDBJ databases">
        <title>Caligus Genome Assembly.</title>
        <authorList>
            <person name="Gallardo-Escarate C."/>
        </authorList>
    </citation>
    <scope>NUCLEOTIDE SEQUENCE [LARGE SCALE GENOMIC DNA]</scope>
</reference>
<keyword evidence="2" id="KW-1185">Reference proteome</keyword>
<evidence type="ECO:0000313" key="1">
    <source>
        <dbReference type="EMBL" id="QQP35930.1"/>
    </source>
</evidence>
<gene>
    <name evidence="1" type="ORF">FKW44_020880</name>
</gene>
<sequence>MKNLFTDSLQIWFRYRLSTSSLYMNKFHVDPRSGAAIGVVRSRRLRSLILLLSQGRPSHQNGGKSNIGSIWGDANHFGLDCVDLAYLSGSL</sequence>
<dbReference type="Proteomes" id="UP000595437">
    <property type="component" value="Chromosome 15"/>
</dbReference>
<dbReference type="EMBL" id="CP045904">
    <property type="protein sequence ID" value="QQP35930.1"/>
    <property type="molecule type" value="Genomic_DNA"/>
</dbReference>
<organism evidence="1 2">
    <name type="scientific">Caligus rogercresseyi</name>
    <name type="common">Sea louse</name>
    <dbReference type="NCBI Taxonomy" id="217165"/>
    <lineage>
        <taxon>Eukaryota</taxon>
        <taxon>Metazoa</taxon>
        <taxon>Ecdysozoa</taxon>
        <taxon>Arthropoda</taxon>
        <taxon>Crustacea</taxon>
        <taxon>Multicrustacea</taxon>
        <taxon>Hexanauplia</taxon>
        <taxon>Copepoda</taxon>
        <taxon>Siphonostomatoida</taxon>
        <taxon>Caligidae</taxon>
        <taxon>Caligus</taxon>
    </lineage>
</organism>